<sequence length="72" mass="8311">MRGVIMLYSTVTSADTNSSSTSTSTDTYLTYLQRLFTYDTERLYRETEHLHNEKAQFENGMLTLTFDQQIGS</sequence>
<dbReference type="Proteomes" id="UP000677228">
    <property type="component" value="Unassembled WGS sequence"/>
</dbReference>
<dbReference type="Proteomes" id="UP000681722">
    <property type="component" value="Unassembled WGS sequence"/>
</dbReference>
<dbReference type="EMBL" id="CAJNOK010002569">
    <property type="protein sequence ID" value="CAF0865662.1"/>
    <property type="molecule type" value="Genomic_DNA"/>
</dbReference>
<evidence type="ECO:0000313" key="2">
    <source>
        <dbReference type="EMBL" id="CAF0935687.1"/>
    </source>
</evidence>
<dbReference type="EMBL" id="CAJOBA010002570">
    <property type="protein sequence ID" value="CAF3650477.1"/>
    <property type="molecule type" value="Genomic_DNA"/>
</dbReference>
<evidence type="ECO:0000313" key="4">
    <source>
        <dbReference type="EMBL" id="CAF3712975.1"/>
    </source>
</evidence>
<name>A0A814C1W3_9BILA</name>
<reference evidence="2" key="1">
    <citation type="submission" date="2021-02" db="EMBL/GenBank/DDBJ databases">
        <authorList>
            <person name="Nowell W R."/>
        </authorList>
    </citation>
    <scope>NUCLEOTIDE SEQUENCE</scope>
</reference>
<evidence type="ECO:0000313" key="1">
    <source>
        <dbReference type="EMBL" id="CAF0865662.1"/>
    </source>
</evidence>
<dbReference type="EMBL" id="CAJNOQ010002054">
    <property type="protein sequence ID" value="CAF0935687.1"/>
    <property type="molecule type" value="Genomic_DNA"/>
</dbReference>
<dbReference type="Proteomes" id="UP000682733">
    <property type="component" value="Unassembled WGS sequence"/>
</dbReference>
<gene>
    <name evidence="2" type="ORF">GPM918_LOCUS10428</name>
    <name evidence="1" type="ORF">OVA965_LOCUS7864</name>
    <name evidence="4" type="ORF">SRO942_LOCUS10429</name>
    <name evidence="3" type="ORF">TMI583_LOCUS7860</name>
</gene>
<accession>A0A814C1W3</accession>
<evidence type="ECO:0000313" key="3">
    <source>
        <dbReference type="EMBL" id="CAF3650477.1"/>
    </source>
</evidence>
<dbReference type="EMBL" id="CAJOBC010002054">
    <property type="protein sequence ID" value="CAF3712975.1"/>
    <property type="molecule type" value="Genomic_DNA"/>
</dbReference>
<proteinExistence type="predicted"/>
<evidence type="ECO:0000313" key="5">
    <source>
        <dbReference type="Proteomes" id="UP000663829"/>
    </source>
</evidence>
<dbReference type="AlphaFoldDB" id="A0A814C1W3"/>
<organism evidence="2 5">
    <name type="scientific">Didymodactylos carnosus</name>
    <dbReference type="NCBI Taxonomy" id="1234261"/>
    <lineage>
        <taxon>Eukaryota</taxon>
        <taxon>Metazoa</taxon>
        <taxon>Spiralia</taxon>
        <taxon>Gnathifera</taxon>
        <taxon>Rotifera</taxon>
        <taxon>Eurotatoria</taxon>
        <taxon>Bdelloidea</taxon>
        <taxon>Philodinida</taxon>
        <taxon>Philodinidae</taxon>
        <taxon>Didymodactylos</taxon>
    </lineage>
</organism>
<comment type="caution">
    <text evidence="2">The sequence shown here is derived from an EMBL/GenBank/DDBJ whole genome shotgun (WGS) entry which is preliminary data.</text>
</comment>
<dbReference type="OrthoDB" id="1661054at2759"/>
<protein>
    <submittedName>
        <fullName evidence="2">Uncharacterized protein</fullName>
    </submittedName>
</protein>
<dbReference type="Proteomes" id="UP000663829">
    <property type="component" value="Unassembled WGS sequence"/>
</dbReference>
<keyword evidence="5" id="KW-1185">Reference proteome</keyword>